<dbReference type="InterPro" id="IPR027417">
    <property type="entry name" value="P-loop_NTPase"/>
</dbReference>
<feature type="binding site" evidence="13">
    <location>
        <begin position="131"/>
        <end position="134"/>
    </location>
    <ligand>
        <name>GTP</name>
        <dbReference type="ChEBI" id="CHEBI:37565"/>
    </ligand>
</feature>
<dbReference type="CDD" id="cd03699">
    <property type="entry name" value="EF4_II"/>
    <property type="match status" value="1"/>
</dbReference>
<evidence type="ECO:0000256" key="2">
    <source>
        <dbReference type="ARBA" id="ARBA00022475"/>
    </source>
</evidence>
<dbReference type="InterPro" id="IPR038363">
    <property type="entry name" value="LepA_C_sf"/>
</dbReference>
<comment type="function">
    <text evidence="10 13">Required for accurate and efficient protein synthesis under certain stress conditions. May act as a fidelity factor of the translation reaction, by catalyzing a one-codon backward translocation of tRNAs on improperly translocated ribosomes. Back-translocation proceeds from a post-translocation (POST) complex to a pre-translocation (PRE) complex, thus giving elongation factor G a second chance to translocate the tRNAs correctly. Binds to ribosomes in a GTP-dependent manner.</text>
</comment>
<dbReference type="Gene3D" id="3.30.70.240">
    <property type="match status" value="1"/>
</dbReference>
<dbReference type="EMBL" id="JAHXRI010000010">
    <property type="protein sequence ID" value="MBZ1351413.1"/>
    <property type="molecule type" value="Genomic_DNA"/>
</dbReference>
<feature type="domain" description="Tr-type G" evidence="14">
    <location>
        <begin position="2"/>
        <end position="184"/>
    </location>
</feature>
<comment type="subcellular location">
    <subcellularLocation>
        <location evidence="13">Cell membrane</location>
        <topology evidence="13">Peripheral membrane protein</topology>
        <orientation evidence="13">Cytoplasmic side</orientation>
    </subcellularLocation>
</comment>
<dbReference type="RefSeq" id="WP_259661815.1">
    <property type="nucleotide sequence ID" value="NZ_JAHXRI010000010.1"/>
</dbReference>
<dbReference type="PROSITE" id="PS00301">
    <property type="entry name" value="G_TR_1"/>
    <property type="match status" value="1"/>
</dbReference>
<keyword evidence="2 13" id="KW-1003">Cell membrane</keyword>
<dbReference type="Proteomes" id="UP000739565">
    <property type="component" value="Unassembled WGS sequence"/>
</dbReference>
<dbReference type="Pfam" id="PF06421">
    <property type="entry name" value="LepA_C"/>
    <property type="match status" value="1"/>
</dbReference>
<dbReference type="SUPFAM" id="SSF54980">
    <property type="entry name" value="EF-G C-terminal domain-like"/>
    <property type="match status" value="2"/>
</dbReference>
<keyword evidence="16" id="KW-1185">Reference proteome</keyword>
<evidence type="ECO:0000256" key="3">
    <source>
        <dbReference type="ARBA" id="ARBA00022519"/>
    </source>
</evidence>
<dbReference type="GO" id="GO:0005525">
    <property type="term" value="F:GTP binding"/>
    <property type="evidence" value="ECO:0007669"/>
    <property type="project" value="UniProtKB-UniRule"/>
</dbReference>
<dbReference type="HAMAP" id="MF_00071">
    <property type="entry name" value="LepA"/>
    <property type="match status" value="1"/>
</dbReference>
<dbReference type="InterPro" id="IPR009000">
    <property type="entry name" value="Transl_B-barrel_sf"/>
</dbReference>
<dbReference type="InterPro" id="IPR035654">
    <property type="entry name" value="LepA_IV"/>
</dbReference>
<dbReference type="FunFam" id="3.30.70.870:FF:000004">
    <property type="entry name" value="Translation factor GUF1, mitochondrial"/>
    <property type="match status" value="1"/>
</dbReference>
<dbReference type="Pfam" id="PF00679">
    <property type="entry name" value="EFG_C"/>
    <property type="match status" value="1"/>
</dbReference>
<keyword evidence="15" id="KW-0251">Elongation factor</keyword>
<dbReference type="CDD" id="cd01890">
    <property type="entry name" value="LepA"/>
    <property type="match status" value="1"/>
</dbReference>
<dbReference type="Pfam" id="PF03144">
    <property type="entry name" value="GTP_EFTU_D2"/>
    <property type="match status" value="1"/>
</dbReference>
<keyword evidence="4 13" id="KW-0547">Nucleotide-binding</keyword>
<dbReference type="GO" id="GO:0097216">
    <property type="term" value="F:guanosine tetraphosphate binding"/>
    <property type="evidence" value="ECO:0007669"/>
    <property type="project" value="UniProtKB-ARBA"/>
</dbReference>
<dbReference type="SUPFAM" id="SSF52540">
    <property type="entry name" value="P-loop containing nucleoside triphosphate hydrolases"/>
    <property type="match status" value="1"/>
</dbReference>
<evidence type="ECO:0000256" key="12">
    <source>
        <dbReference type="ARBA" id="ARBA00066744"/>
    </source>
</evidence>
<dbReference type="InterPro" id="IPR000640">
    <property type="entry name" value="EFG_V-like"/>
</dbReference>
<proteinExistence type="inferred from homology"/>
<dbReference type="Gene3D" id="3.30.70.2570">
    <property type="entry name" value="Elongation factor 4, C-terminal domain"/>
    <property type="match status" value="1"/>
</dbReference>
<dbReference type="InterPro" id="IPR006297">
    <property type="entry name" value="EF-4"/>
</dbReference>
<dbReference type="InterPro" id="IPR000795">
    <property type="entry name" value="T_Tr_GTP-bd_dom"/>
</dbReference>
<organism evidence="15 16">
    <name type="scientific">Zwartia hollandica</name>
    <dbReference type="NCBI Taxonomy" id="324606"/>
    <lineage>
        <taxon>Bacteria</taxon>
        <taxon>Pseudomonadati</taxon>
        <taxon>Pseudomonadota</taxon>
        <taxon>Betaproteobacteria</taxon>
        <taxon>Burkholderiales</taxon>
        <taxon>Alcaligenaceae</taxon>
        <taxon>Zwartia</taxon>
    </lineage>
</organism>
<comment type="catalytic activity">
    <reaction evidence="9 13">
        <text>GTP + H2O = GDP + phosphate + H(+)</text>
        <dbReference type="Rhea" id="RHEA:19669"/>
        <dbReference type="ChEBI" id="CHEBI:15377"/>
        <dbReference type="ChEBI" id="CHEBI:15378"/>
        <dbReference type="ChEBI" id="CHEBI:37565"/>
        <dbReference type="ChEBI" id="CHEBI:43474"/>
        <dbReference type="ChEBI" id="CHEBI:58189"/>
        <dbReference type="EC" id="3.6.5.n1"/>
    </reaction>
</comment>
<dbReference type="Gene3D" id="2.40.30.10">
    <property type="entry name" value="Translation factors"/>
    <property type="match status" value="1"/>
</dbReference>
<feature type="binding site" evidence="13">
    <location>
        <begin position="14"/>
        <end position="19"/>
    </location>
    <ligand>
        <name>GTP</name>
        <dbReference type="ChEBI" id="CHEBI:37565"/>
    </ligand>
</feature>
<evidence type="ECO:0000256" key="7">
    <source>
        <dbReference type="ARBA" id="ARBA00023134"/>
    </source>
</evidence>
<dbReference type="InterPro" id="IPR005225">
    <property type="entry name" value="Small_GTP-bd"/>
</dbReference>
<dbReference type="FunFam" id="3.30.70.2570:FF:000001">
    <property type="entry name" value="Translation factor GUF1, mitochondrial"/>
    <property type="match status" value="1"/>
</dbReference>
<evidence type="ECO:0000313" key="15">
    <source>
        <dbReference type="EMBL" id="MBZ1351413.1"/>
    </source>
</evidence>
<evidence type="ECO:0000256" key="4">
    <source>
        <dbReference type="ARBA" id="ARBA00022741"/>
    </source>
</evidence>
<dbReference type="Gene3D" id="3.40.50.300">
    <property type="entry name" value="P-loop containing nucleotide triphosphate hydrolases"/>
    <property type="match status" value="1"/>
</dbReference>
<dbReference type="InterPro" id="IPR031157">
    <property type="entry name" value="G_TR_CS"/>
</dbReference>
<dbReference type="InterPro" id="IPR035647">
    <property type="entry name" value="EFG_III/V"/>
</dbReference>
<dbReference type="PRINTS" id="PR00315">
    <property type="entry name" value="ELONGATNFCT"/>
</dbReference>
<dbReference type="PANTHER" id="PTHR43512:SF4">
    <property type="entry name" value="TRANSLATION FACTOR GUF1 HOMOLOG, CHLOROPLASTIC"/>
    <property type="match status" value="1"/>
</dbReference>
<comment type="similarity">
    <text evidence="11">Belongs to the GTP-binding elongation factor family. LepA subfamily.</text>
</comment>
<evidence type="ECO:0000256" key="13">
    <source>
        <dbReference type="HAMAP-Rule" id="MF_00071"/>
    </source>
</evidence>
<dbReference type="NCBIfam" id="TIGR01393">
    <property type="entry name" value="lepA"/>
    <property type="match status" value="1"/>
</dbReference>
<dbReference type="GO" id="GO:0045727">
    <property type="term" value="P:positive regulation of translation"/>
    <property type="evidence" value="ECO:0007669"/>
    <property type="project" value="UniProtKB-UniRule"/>
</dbReference>
<dbReference type="NCBIfam" id="TIGR00231">
    <property type="entry name" value="small_GTP"/>
    <property type="match status" value="1"/>
</dbReference>
<keyword evidence="3" id="KW-0997">Cell inner membrane</keyword>
<sequence length="597" mass="65962">MQHIRNFSIIAHIDHGKSTLADRLIQRCGGLADREMSAQVLDSMDIERERGITIKAQTAALHYKAADGKTYNLNLIDTPGHVDFSYEVSRSLSACEGALLVVDASQGVEAQTVANCYTAIELGVEVVPVLNKMDLPSADPESARAEVEEVIGIDASNAILASAKTGMGIDEILEAVVARIPAPKGDPKAALQALIVDSWFDNYVGVVMLVRIVNGVLTPKDKISFMATGAVHLCEQVGVFTPKSEARKFLSAGEVGFVIAGIKELADAKVGDTITTFAKPSTEPLPGFKEVKPQVFAGLYPVESSEYDQLRDSLEKLKLNDSALMYEPEVSQALGFGFRCGFLGLLHMEIVQERLEREFDMDIITTAPSVVYEVVLRDNTVIQIESPSRMPEVGKYLEVREPIVTVTLFMPQEYVGTVMTLCNSKRGVQLDMTYHGRQVHLHYEIPLAEIVLDFFDKLKSVSRGYASMDYEFKEYRAADVVKVDLLINSDKVDALSTICHRANARYRARDVVSRMRELIPRQMYDVAIQAAIGAEIIARENVKALRKNVLAKCYGGDISRKKKLLEKQKAGKKRMKQVGSVEIPQEAFLAILQVEDK</sequence>
<dbReference type="Gene3D" id="3.30.70.870">
    <property type="entry name" value="Elongation Factor G (Translational Gtpase), domain 3"/>
    <property type="match status" value="1"/>
</dbReference>
<evidence type="ECO:0000313" key="16">
    <source>
        <dbReference type="Proteomes" id="UP000739565"/>
    </source>
</evidence>
<dbReference type="GO" id="GO:0003746">
    <property type="term" value="F:translation elongation factor activity"/>
    <property type="evidence" value="ECO:0007669"/>
    <property type="project" value="UniProtKB-UniRule"/>
</dbReference>
<evidence type="ECO:0000259" key="14">
    <source>
        <dbReference type="PROSITE" id="PS51722"/>
    </source>
</evidence>
<name>A0A953NBQ5_9BURK</name>
<dbReference type="GO" id="GO:0003924">
    <property type="term" value="F:GTPase activity"/>
    <property type="evidence" value="ECO:0007669"/>
    <property type="project" value="UniProtKB-UniRule"/>
</dbReference>
<evidence type="ECO:0000256" key="5">
    <source>
        <dbReference type="ARBA" id="ARBA00022801"/>
    </source>
</evidence>
<dbReference type="PROSITE" id="PS51722">
    <property type="entry name" value="G_TR_2"/>
    <property type="match status" value="1"/>
</dbReference>
<dbReference type="FunFam" id="3.30.70.240:FF:000007">
    <property type="entry name" value="Translation factor GUF1, mitochondrial"/>
    <property type="match status" value="1"/>
</dbReference>
<dbReference type="InterPro" id="IPR004161">
    <property type="entry name" value="EFTu-like_2"/>
</dbReference>
<evidence type="ECO:0000256" key="11">
    <source>
        <dbReference type="ARBA" id="ARBA00061052"/>
    </source>
</evidence>
<comment type="caution">
    <text evidence="15">The sequence shown here is derived from an EMBL/GenBank/DDBJ whole genome shotgun (WGS) entry which is preliminary data.</text>
</comment>
<dbReference type="InterPro" id="IPR013842">
    <property type="entry name" value="LepA_CTD"/>
</dbReference>
<dbReference type="EC" id="3.6.5.n1" evidence="12 13"/>
<dbReference type="Pfam" id="PF00009">
    <property type="entry name" value="GTP_EFTU"/>
    <property type="match status" value="1"/>
</dbReference>
<dbReference type="CDD" id="cd03709">
    <property type="entry name" value="lepA_C"/>
    <property type="match status" value="1"/>
</dbReference>
<dbReference type="SMART" id="SM00838">
    <property type="entry name" value="EFG_C"/>
    <property type="match status" value="1"/>
</dbReference>
<keyword evidence="6 13" id="KW-0648">Protein biosynthesis</keyword>
<evidence type="ECO:0000256" key="6">
    <source>
        <dbReference type="ARBA" id="ARBA00022917"/>
    </source>
</evidence>
<dbReference type="GO" id="GO:0005886">
    <property type="term" value="C:plasma membrane"/>
    <property type="evidence" value="ECO:0007669"/>
    <property type="project" value="UniProtKB-SubCell"/>
</dbReference>
<dbReference type="AlphaFoldDB" id="A0A953NBQ5"/>
<accession>A0A953NBQ5</accession>
<dbReference type="FunFam" id="3.40.50.300:FF:000078">
    <property type="entry name" value="Elongation factor 4"/>
    <property type="match status" value="1"/>
</dbReference>
<evidence type="ECO:0000256" key="1">
    <source>
        <dbReference type="ARBA" id="ARBA00005454"/>
    </source>
</evidence>
<comment type="similarity">
    <text evidence="1 13">Belongs to the TRAFAC class translation factor GTPase superfamily. Classic translation factor GTPase family. LepA subfamily.</text>
</comment>
<dbReference type="FunFam" id="2.40.30.10:FF:000015">
    <property type="entry name" value="Translation factor GUF1, mitochondrial"/>
    <property type="match status" value="1"/>
</dbReference>
<gene>
    <name evidence="13 15" type="primary">lepA</name>
    <name evidence="15" type="ORF">KZZ10_12220</name>
</gene>
<evidence type="ECO:0000256" key="9">
    <source>
        <dbReference type="ARBA" id="ARBA00050293"/>
    </source>
</evidence>
<dbReference type="PANTHER" id="PTHR43512">
    <property type="entry name" value="TRANSLATION FACTOR GUF1-RELATED"/>
    <property type="match status" value="1"/>
</dbReference>
<keyword evidence="8 13" id="KW-0472">Membrane</keyword>
<keyword evidence="5 13" id="KW-0378">Hydrolase</keyword>
<dbReference type="CDD" id="cd16260">
    <property type="entry name" value="EF4_III"/>
    <property type="match status" value="1"/>
</dbReference>
<evidence type="ECO:0000256" key="8">
    <source>
        <dbReference type="ARBA" id="ARBA00023136"/>
    </source>
</evidence>
<evidence type="ECO:0000256" key="10">
    <source>
        <dbReference type="ARBA" id="ARBA00057626"/>
    </source>
</evidence>
<keyword evidence="7 13" id="KW-0342">GTP-binding</keyword>
<reference evidence="15" key="1">
    <citation type="submission" date="2021-07" db="EMBL/GenBank/DDBJ databases">
        <title>New genus and species of the family Alcaligenaceae.</title>
        <authorList>
            <person name="Hahn M.W."/>
        </authorList>
    </citation>
    <scope>NUCLEOTIDE SEQUENCE</scope>
    <source>
        <strain evidence="15">LF4-65</strain>
    </source>
</reference>
<dbReference type="SUPFAM" id="SSF50447">
    <property type="entry name" value="Translation proteins"/>
    <property type="match status" value="1"/>
</dbReference>
<protein>
    <recommendedName>
        <fullName evidence="12 13">Elongation factor 4</fullName>
        <shortName evidence="13">EF-4</shortName>
        <ecNumber evidence="12 13">3.6.5.n1</ecNumber>
    </recommendedName>
    <alternativeName>
        <fullName evidence="13">Ribosomal back-translocase LepA</fullName>
    </alternativeName>
</protein>
<dbReference type="GO" id="GO:0043022">
    <property type="term" value="F:ribosome binding"/>
    <property type="evidence" value="ECO:0007669"/>
    <property type="project" value="UniProtKB-UniRule"/>
</dbReference>